<dbReference type="EMBL" id="FQZK01000022">
    <property type="protein sequence ID" value="SHK52185.1"/>
    <property type="molecule type" value="Genomic_DNA"/>
</dbReference>
<evidence type="ECO:0000256" key="1">
    <source>
        <dbReference type="SAM" id="MobiDB-lite"/>
    </source>
</evidence>
<feature type="compositionally biased region" description="Low complexity" evidence="1">
    <location>
        <begin position="412"/>
        <end position="430"/>
    </location>
</feature>
<organism evidence="3 4">
    <name type="scientific">Nocardiopsis flavescens</name>
    <dbReference type="NCBI Taxonomy" id="758803"/>
    <lineage>
        <taxon>Bacteria</taxon>
        <taxon>Bacillati</taxon>
        <taxon>Actinomycetota</taxon>
        <taxon>Actinomycetes</taxon>
        <taxon>Streptosporangiales</taxon>
        <taxon>Nocardiopsidaceae</taxon>
        <taxon>Nocardiopsis</taxon>
    </lineage>
</organism>
<keyword evidence="3" id="KW-0808">Transferase</keyword>
<evidence type="ECO:0000313" key="4">
    <source>
        <dbReference type="Proteomes" id="UP000184452"/>
    </source>
</evidence>
<feature type="transmembrane region" description="Helical" evidence="2">
    <location>
        <begin position="265"/>
        <end position="281"/>
    </location>
</feature>
<keyword evidence="4" id="KW-1185">Reference proteome</keyword>
<feature type="compositionally biased region" description="Low complexity" evidence="1">
    <location>
        <begin position="440"/>
        <end position="461"/>
    </location>
</feature>
<gene>
    <name evidence="3" type="ORF">SAMN05421803_12248</name>
</gene>
<reference evidence="3 4" key="1">
    <citation type="submission" date="2016-11" db="EMBL/GenBank/DDBJ databases">
        <authorList>
            <person name="Jaros S."/>
            <person name="Januszkiewicz K."/>
            <person name="Wedrychowicz H."/>
        </authorList>
    </citation>
    <scope>NUCLEOTIDE SEQUENCE [LARGE SCALE GENOMIC DNA]</scope>
    <source>
        <strain evidence="3 4">CGMCC 4.5723</strain>
    </source>
</reference>
<protein>
    <submittedName>
        <fullName evidence="3">Protein-S-isoprenylcysteine O-methyltransferase Ste14</fullName>
    </submittedName>
</protein>
<feature type="transmembrane region" description="Helical" evidence="2">
    <location>
        <begin position="37"/>
        <end position="58"/>
    </location>
</feature>
<accession>A0A1M6T5E9</accession>
<dbReference type="RefSeq" id="WP_073382756.1">
    <property type="nucleotide sequence ID" value="NZ_FQZK01000022.1"/>
</dbReference>
<name>A0A1M6T5E9_9ACTN</name>
<keyword evidence="2" id="KW-1133">Transmembrane helix</keyword>
<dbReference type="OrthoDB" id="941586at2"/>
<keyword evidence="2" id="KW-0812">Transmembrane</keyword>
<feature type="transmembrane region" description="Helical" evidence="2">
    <location>
        <begin position="127"/>
        <end position="149"/>
    </location>
</feature>
<feature type="region of interest" description="Disordered" evidence="1">
    <location>
        <begin position="412"/>
        <end position="461"/>
    </location>
</feature>
<keyword evidence="3" id="KW-0489">Methyltransferase</keyword>
<sequence length="461" mass="48600">MNPELPALLVRGAGLLTPLLPLAGLCLWRAPRPRETAAMIVSTAWALLTLIPLNLYALRAGWWSFHAEGAVWAGIPVDLLLAWALLWGALPAVLLRFLPVPLLTALLVWADIIVMPLAEPVVVLHPAWLLGEFAGSALCLIPALLLAHWTRRGQAVGARMWAQAVLSLGLMVVLPLAALGILPGEGAAVPGGTPAALQLLAVAALPGLAAAREFARVGGGTPLPYDPPRRLVTSGPYAYLSNPMQTTVVAVYLVLAAVLADPRPLVGAAVALAYGAGFAAWHEGGRLREDFGPAWDRYRSGVRAWLPRWRPWPHRAAGTLYVAADCSLCQGLRAWIEARSPTALEVRHAHEHPEVLYRLTYENPEGVRWSGIAALARALDHLNLGWAFTGWALDLPGVRHVAQLAADAFGAGPRPARAPGGDGAPRAAGPHRSGDGGAHGSPRAARAPGAPGPYGASEPDP</sequence>
<evidence type="ECO:0000313" key="3">
    <source>
        <dbReference type="EMBL" id="SHK52185.1"/>
    </source>
</evidence>
<feature type="transmembrane region" description="Helical" evidence="2">
    <location>
        <begin position="161"/>
        <end position="183"/>
    </location>
</feature>
<feature type="transmembrane region" description="Helical" evidence="2">
    <location>
        <begin position="12"/>
        <end position="30"/>
    </location>
</feature>
<dbReference type="AlphaFoldDB" id="A0A1M6T5E9"/>
<dbReference type="Proteomes" id="UP000184452">
    <property type="component" value="Unassembled WGS sequence"/>
</dbReference>
<proteinExistence type="predicted"/>
<evidence type="ECO:0000256" key="2">
    <source>
        <dbReference type="SAM" id="Phobius"/>
    </source>
</evidence>
<dbReference type="STRING" id="758803.SAMN05421803_12248"/>
<keyword evidence="2" id="KW-0472">Membrane</keyword>
<dbReference type="Gene3D" id="1.20.120.1630">
    <property type="match status" value="1"/>
</dbReference>
<feature type="transmembrane region" description="Helical" evidence="2">
    <location>
        <begin position="236"/>
        <end position="259"/>
    </location>
</feature>
<feature type="transmembrane region" description="Helical" evidence="2">
    <location>
        <begin position="97"/>
        <end position="115"/>
    </location>
</feature>
<dbReference type="GO" id="GO:0032259">
    <property type="term" value="P:methylation"/>
    <property type="evidence" value="ECO:0007669"/>
    <property type="project" value="UniProtKB-KW"/>
</dbReference>
<feature type="transmembrane region" description="Helical" evidence="2">
    <location>
        <begin position="70"/>
        <end position="90"/>
    </location>
</feature>
<dbReference type="GO" id="GO:0008168">
    <property type="term" value="F:methyltransferase activity"/>
    <property type="evidence" value="ECO:0007669"/>
    <property type="project" value="UniProtKB-KW"/>
</dbReference>